<dbReference type="Proteomes" id="UP000618051">
    <property type="component" value="Unassembled WGS sequence"/>
</dbReference>
<reference evidence="3" key="3">
    <citation type="submission" date="2022-01" db="EMBL/GenBank/DDBJ databases">
        <authorList>
            <person name="Rubenstein D.R."/>
        </authorList>
    </citation>
    <scope>NUCLEOTIDE SEQUENCE</scope>
    <source>
        <strain evidence="3">SS15</strain>
        <tissue evidence="3">Liver</tissue>
    </source>
</reference>
<protein>
    <submittedName>
        <fullName evidence="2">Uncharacterized protein</fullName>
    </submittedName>
</protein>
<dbReference type="EMBL" id="JADDUC010000059">
    <property type="protein sequence ID" value="KAG0120721.1"/>
    <property type="molecule type" value="Genomic_DNA"/>
</dbReference>
<feature type="compositionally biased region" description="Polar residues" evidence="1">
    <location>
        <begin position="61"/>
        <end position="80"/>
    </location>
</feature>
<proteinExistence type="predicted"/>
<keyword evidence="4" id="KW-1185">Reference proteome</keyword>
<reference evidence="3 4" key="2">
    <citation type="journal article" date="2021" name="J. Hered.">
        <title>Feather Gene Expression Elucidates the Developmental Basis of Plumage Iridescence in African Starlings.</title>
        <authorList>
            <person name="Rubenstein D.R."/>
            <person name="Corvelo A."/>
            <person name="MacManes M.D."/>
            <person name="Maia R."/>
            <person name="Narzisi G."/>
            <person name="Rousaki A."/>
            <person name="Vandenabeele P."/>
            <person name="Shawkey M.D."/>
            <person name="Solomon J."/>
        </authorList>
    </citation>
    <scope>NUCLEOTIDE SEQUENCE [LARGE SCALE GENOMIC DNA]</scope>
    <source>
        <strain evidence="3">SS15</strain>
    </source>
</reference>
<accession>A0A835TVS2</accession>
<gene>
    <name evidence="3" type="ORF">IHE44_0013594</name>
    <name evidence="2" type="ORF">IHE44_012075</name>
</gene>
<name>A0A835TVS2_9PASS</name>
<organism evidence="2">
    <name type="scientific">Lamprotornis superbus</name>
    <dbReference type="NCBI Taxonomy" id="245042"/>
    <lineage>
        <taxon>Eukaryota</taxon>
        <taxon>Metazoa</taxon>
        <taxon>Chordata</taxon>
        <taxon>Craniata</taxon>
        <taxon>Vertebrata</taxon>
        <taxon>Euteleostomi</taxon>
        <taxon>Archelosauria</taxon>
        <taxon>Archosauria</taxon>
        <taxon>Dinosauria</taxon>
        <taxon>Saurischia</taxon>
        <taxon>Theropoda</taxon>
        <taxon>Coelurosauria</taxon>
        <taxon>Aves</taxon>
        <taxon>Neognathae</taxon>
        <taxon>Neoaves</taxon>
        <taxon>Telluraves</taxon>
        <taxon>Australaves</taxon>
        <taxon>Passeriformes</taxon>
        <taxon>Sturnidae</taxon>
        <taxon>Lamprotornis</taxon>
    </lineage>
</organism>
<dbReference type="EMBL" id="JADDUC020000007">
    <property type="protein sequence ID" value="KAI1237517.1"/>
    <property type="molecule type" value="Genomic_DNA"/>
</dbReference>
<evidence type="ECO:0000313" key="2">
    <source>
        <dbReference type="EMBL" id="KAG0120721.1"/>
    </source>
</evidence>
<feature type="compositionally biased region" description="Polar residues" evidence="1">
    <location>
        <begin position="43"/>
        <end position="52"/>
    </location>
</feature>
<reference evidence="2" key="1">
    <citation type="submission" date="2020-10" db="EMBL/GenBank/DDBJ databases">
        <title>Feather gene expression reveals the developmental basis of iridescence in African starlings.</title>
        <authorList>
            <person name="Rubenstein D.R."/>
        </authorList>
    </citation>
    <scope>NUCLEOTIDE SEQUENCE</scope>
    <source>
        <strain evidence="2">SS15</strain>
        <tissue evidence="2">Liver</tissue>
    </source>
</reference>
<sequence>MGVHDCTHQFTGTSPTFEPPLRRTWLGATRPPWLVTGPCRTLSAGSSGTPASQGAPACDQGTPSGARSKPSQPSNNNFNRSHNEKKRAGPLVEHVCWDLETEAQHLLVGRHVPDQESGAASSQGGSQHSFRSLLNVPGWVAVFGEPVAVHSGKGSRAAGLPDQEMPEHIQKLHSQSWQIHHYVESGFLFFLQERELFAELLPHRPPQEVPAVHVEHLDLGVHFVELAVVQEPAVGLGVEVVGKHSALSLGCWDGERPDPSEDVEEDIAGLEQLHYAAVLCGQARVPVHFGEVQFIGNLVIPEIQMSNVANTAESRGDLLTFRKDGSQDLLRLEILIGQLQRQTKRSRFSALALAAPRQEPMV</sequence>
<comment type="caution">
    <text evidence="2">The sequence shown here is derived from an EMBL/GenBank/DDBJ whole genome shotgun (WGS) entry which is preliminary data.</text>
</comment>
<dbReference type="AlphaFoldDB" id="A0A835TVS2"/>
<evidence type="ECO:0000256" key="1">
    <source>
        <dbReference type="SAM" id="MobiDB-lite"/>
    </source>
</evidence>
<evidence type="ECO:0000313" key="3">
    <source>
        <dbReference type="EMBL" id="KAI1237517.1"/>
    </source>
</evidence>
<evidence type="ECO:0000313" key="4">
    <source>
        <dbReference type="Proteomes" id="UP000618051"/>
    </source>
</evidence>
<feature type="region of interest" description="Disordered" evidence="1">
    <location>
        <begin position="37"/>
        <end position="87"/>
    </location>
</feature>